<dbReference type="Pfam" id="PF00373">
    <property type="entry name" value="FERM_M"/>
    <property type="match status" value="1"/>
</dbReference>
<keyword evidence="1" id="KW-0677">Repeat</keyword>
<dbReference type="InterPro" id="IPR052201">
    <property type="entry name" value="LRR-containing_regulator"/>
</dbReference>
<keyword evidence="4" id="KW-1185">Reference proteome</keyword>
<dbReference type="InterPro" id="IPR000299">
    <property type="entry name" value="FERM_domain"/>
</dbReference>
<dbReference type="PANTHER" id="PTHR24111">
    <property type="entry name" value="LEUCINE-RICH REPEAT-CONTAINING PROTEIN 34"/>
    <property type="match status" value="1"/>
</dbReference>
<dbReference type="PANTHER" id="PTHR24111:SF0">
    <property type="entry name" value="LEUCINE-RICH REPEAT-CONTAINING PROTEIN"/>
    <property type="match status" value="1"/>
</dbReference>
<dbReference type="Gene3D" id="1.20.80.10">
    <property type="match status" value="1"/>
</dbReference>
<reference evidence="3 4" key="1">
    <citation type="journal article" date="2019" name="PLoS Negl. Trop. Dis.">
        <title>Whole genome sequencing of Entamoeba nuttalli reveals mammalian host-related molecular signatures and a novel octapeptide-repeat surface protein.</title>
        <authorList>
            <person name="Tanaka M."/>
            <person name="Makiuchi T."/>
            <person name="Komiyama T."/>
            <person name="Shiina T."/>
            <person name="Osaki K."/>
            <person name="Tachibana H."/>
        </authorList>
    </citation>
    <scope>NUCLEOTIDE SEQUENCE [LARGE SCALE GENOMIC DNA]</scope>
    <source>
        <strain evidence="3 4">P19-061405</strain>
    </source>
</reference>
<dbReference type="InterPro" id="IPR019748">
    <property type="entry name" value="FERM_central"/>
</dbReference>
<accession>A0ABQ0DFC6</accession>
<gene>
    <name evidence="3" type="ORF">ENUP19_0082G0101</name>
</gene>
<dbReference type="Proteomes" id="UP001628156">
    <property type="component" value="Unassembled WGS sequence"/>
</dbReference>
<evidence type="ECO:0000313" key="4">
    <source>
        <dbReference type="Proteomes" id="UP001628156"/>
    </source>
</evidence>
<dbReference type="SUPFAM" id="SSF52047">
    <property type="entry name" value="RNI-like"/>
    <property type="match status" value="1"/>
</dbReference>
<sequence>MSLADFDAIIIRRKTNVKKKRSRAGMNDLEKEMKDMGNLSQSLQQVEKTGNNITLHLKIHLANKDTVNLNIQDTSKVSDVIDQLKSKLGITLNLFYLCELKENTQIPTKFFNNTKTLFQEKINDSSNLGFRMQWICPFNASQKTSGEKNIDYIYQCLKTTMFEEPFPIERKIANALAAVAIQMTFGNFKEQEATLIDIGRFCNPMVIENYGKENMLRSSMGIHEKLKNQTNLNTLKLSFIQMAQRSHSFGATMFDSVLSGKKVHIGIVYDGIIVYLSDLIEDITFYPMHDIKSIYSTGDSAVVYFKNNKNLQIKTGRAEKLVSLLSGYFYLCGETSPDVEKPVSLHFAEDDKLFDFSKKREEIVFLTNRLSYFHENIQVAAADAYLEQIAPKRILASILTAIKQNHNLTTINFASTDVSITQLTVFAESIDRTFKSRGGKDVQETFNAQELSLADNMELGKTNEFAKALCLILKSPIALKRIDLSNIGLTDDIAKNIVDGFRACNSLEYLNLSNNSELSGSALQTVLRSINRNALFRLDIRGLALTRQDAGQVIRLISDFPNLQQLIIKNNNIGAGGAELGNLVQRLKKLQILDVRHCGLPKDIVHSILKGLADSRVLKELRLSGNDGMGDVISYISDITEEGKIVKFPPINRLDVAGVDLSTSDVKRLMKIIQRPVCHLNAIDVSGAKLKGDMSKIFEILLAYEKTNLCITQFSANDCQISDSCASYMVNYLSSTTKLTKFKVGYNSSLFRKGNYACIAEMIRGNKTLKNLHISGMNFPAEQIGSIFDAIINHPSLIKLSLDGNPLGSYMNKVSDLLMMCQHLSVLRLRKLEAITKDELINWLNNELPQTMSVDKICLEQNGLKTSDIKKAMDDHPTIHFVL</sequence>
<dbReference type="InterPro" id="IPR035963">
    <property type="entry name" value="FERM_2"/>
</dbReference>
<protein>
    <recommendedName>
        <fullName evidence="2">FERM domain-containing protein</fullName>
    </recommendedName>
</protein>
<dbReference type="InterPro" id="IPR032675">
    <property type="entry name" value="LRR_dom_sf"/>
</dbReference>
<evidence type="ECO:0000256" key="1">
    <source>
        <dbReference type="ARBA" id="ARBA00022737"/>
    </source>
</evidence>
<dbReference type="EMBL" id="BAAFRS010000082">
    <property type="protein sequence ID" value="GAB1221569.1"/>
    <property type="molecule type" value="Genomic_DNA"/>
</dbReference>
<dbReference type="InterPro" id="IPR014352">
    <property type="entry name" value="FERM/acyl-CoA-bd_prot_sf"/>
</dbReference>
<dbReference type="PROSITE" id="PS50057">
    <property type="entry name" value="FERM_3"/>
    <property type="match status" value="1"/>
</dbReference>
<proteinExistence type="predicted"/>
<evidence type="ECO:0000313" key="3">
    <source>
        <dbReference type="EMBL" id="GAB1221569.1"/>
    </source>
</evidence>
<name>A0ABQ0DFC6_9EUKA</name>
<organism evidence="3 4">
    <name type="scientific">Entamoeba nuttalli</name>
    <dbReference type="NCBI Taxonomy" id="412467"/>
    <lineage>
        <taxon>Eukaryota</taxon>
        <taxon>Amoebozoa</taxon>
        <taxon>Evosea</taxon>
        <taxon>Archamoebae</taxon>
        <taxon>Mastigamoebida</taxon>
        <taxon>Entamoebidae</taxon>
        <taxon>Entamoeba</taxon>
    </lineage>
</organism>
<dbReference type="SUPFAM" id="SSF47031">
    <property type="entry name" value="Second domain of FERM"/>
    <property type="match status" value="1"/>
</dbReference>
<comment type="caution">
    <text evidence="3">The sequence shown here is derived from an EMBL/GenBank/DDBJ whole genome shotgun (WGS) entry which is preliminary data.</text>
</comment>
<feature type="domain" description="FERM" evidence="2">
    <location>
        <begin position="55"/>
        <end position="336"/>
    </location>
</feature>
<evidence type="ECO:0000259" key="2">
    <source>
        <dbReference type="PROSITE" id="PS50057"/>
    </source>
</evidence>
<dbReference type="Gene3D" id="3.80.10.10">
    <property type="entry name" value="Ribonuclease Inhibitor"/>
    <property type="match status" value="2"/>
</dbReference>